<organism evidence="1 2">
    <name type="scientific">Datura stramonium</name>
    <name type="common">Jimsonweed</name>
    <name type="synonym">Common thornapple</name>
    <dbReference type="NCBI Taxonomy" id="4076"/>
    <lineage>
        <taxon>Eukaryota</taxon>
        <taxon>Viridiplantae</taxon>
        <taxon>Streptophyta</taxon>
        <taxon>Embryophyta</taxon>
        <taxon>Tracheophyta</taxon>
        <taxon>Spermatophyta</taxon>
        <taxon>Magnoliopsida</taxon>
        <taxon>eudicotyledons</taxon>
        <taxon>Gunneridae</taxon>
        <taxon>Pentapetalae</taxon>
        <taxon>asterids</taxon>
        <taxon>lamiids</taxon>
        <taxon>Solanales</taxon>
        <taxon>Solanaceae</taxon>
        <taxon>Solanoideae</taxon>
        <taxon>Datureae</taxon>
        <taxon>Datura</taxon>
    </lineage>
</organism>
<protein>
    <submittedName>
        <fullName evidence="1">Uncharacterized protein</fullName>
    </submittedName>
</protein>
<name>A0ABS8V4L6_DATST</name>
<keyword evidence="2" id="KW-1185">Reference proteome</keyword>
<gene>
    <name evidence="1" type="ORF">HAX54_027784</name>
</gene>
<reference evidence="1 2" key="1">
    <citation type="journal article" date="2021" name="BMC Genomics">
        <title>Datura genome reveals duplications of psychoactive alkaloid biosynthetic genes and high mutation rate following tissue culture.</title>
        <authorList>
            <person name="Rajewski A."/>
            <person name="Carter-House D."/>
            <person name="Stajich J."/>
            <person name="Litt A."/>
        </authorList>
    </citation>
    <scope>NUCLEOTIDE SEQUENCE [LARGE SCALE GENOMIC DNA]</scope>
    <source>
        <strain evidence="1">AR-01</strain>
    </source>
</reference>
<sequence length="55" mass="6401">EDPWSRSVKLFPNHESPLRAVVCGYDLWPEVVTSLWSYHVNDCTGNSMTHRIELQ</sequence>
<comment type="caution">
    <text evidence="1">The sequence shown here is derived from an EMBL/GenBank/DDBJ whole genome shotgun (WGS) entry which is preliminary data.</text>
</comment>
<evidence type="ECO:0000313" key="1">
    <source>
        <dbReference type="EMBL" id="MCD9641556.1"/>
    </source>
</evidence>
<feature type="non-terminal residue" evidence="1">
    <location>
        <position position="55"/>
    </location>
</feature>
<dbReference type="EMBL" id="JACEIK010003392">
    <property type="protein sequence ID" value="MCD9641556.1"/>
    <property type="molecule type" value="Genomic_DNA"/>
</dbReference>
<proteinExistence type="predicted"/>
<accession>A0ABS8V4L6</accession>
<evidence type="ECO:0000313" key="2">
    <source>
        <dbReference type="Proteomes" id="UP000823775"/>
    </source>
</evidence>
<feature type="non-terminal residue" evidence="1">
    <location>
        <position position="1"/>
    </location>
</feature>
<dbReference type="Proteomes" id="UP000823775">
    <property type="component" value="Unassembled WGS sequence"/>
</dbReference>